<dbReference type="SUPFAM" id="SSF52266">
    <property type="entry name" value="SGNH hydrolase"/>
    <property type="match status" value="1"/>
</dbReference>
<feature type="transmembrane region" description="Helical" evidence="1">
    <location>
        <begin position="638"/>
        <end position="659"/>
    </location>
</feature>
<organism evidence="2 3">
    <name type="scientific">Chrysochromulina tobinii</name>
    <dbReference type="NCBI Taxonomy" id="1460289"/>
    <lineage>
        <taxon>Eukaryota</taxon>
        <taxon>Haptista</taxon>
        <taxon>Haptophyta</taxon>
        <taxon>Prymnesiophyceae</taxon>
        <taxon>Prymnesiales</taxon>
        <taxon>Chrysochromulinaceae</taxon>
        <taxon>Chrysochromulina</taxon>
    </lineage>
</organism>
<feature type="transmembrane region" description="Helical" evidence="1">
    <location>
        <begin position="545"/>
        <end position="564"/>
    </location>
</feature>
<accession>A0A0M0JDG2</accession>
<keyword evidence="1" id="KW-0472">Membrane</keyword>
<name>A0A0M0JDG2_9EUKA</name>
<dbReference type="Gene3D" id="3.40.50.1110">
    <property type="entry name" value="SGNH hydrolase"/>
    <property type="match status" value="1"/>
</dbReference>
<dbReference type="EMBL" id="JWZX01003074">
    <property type="protein sequence ID" value="KOO24611.1"/>
    <property type="molecule type" value="Genomic_DNA"/>
</dbReference>
<keyword evidence="1" id="KW-0812">Transmembrane</keyword>
<feature type="transmembrane region" description="Helical" evidence="1">
    <location>
        <begin position="443"/>
        <end position="468"/>
    </location>
</feature>
<feature type="transmembrane region" description="Helical" evidence="1">
    <location>
        <begin position="687"/>
        <end position="707"/>
    </location>
</feature>
<feature type="transmembrane region" description="Helical" evidence="1">
    <location>
        <begin position="753"/>
        <end position="773"/>
    </location>
</feature>
<dbReference type="CDD" id="cd00229">
    <property type="entry name" value="SGNH_hydrolase"/>
    <property type="match status" value="1"/>
</dbReference>
<dbReference type="Proteomes" id="UP000037460">
    <property type="component" value="Unassembled WGS sequence"/>
</dbReference>
<evidence type="ECO:0000256" key="1">
    <source>
        <dbReference type="SAM" id="Phobius"/>
    </source>
</evidence>
<feature type="transmembrane region" description="Helical" evidence="1">
    <location>
        <begin position="480"/>
        <end position="504"/>
    </location>
</feature>
<reference evidence="3" key="1">
    <citation type="journal article" date="2015" name="PLoS Genet.">
        <title>Genome Sequence and Transcriptome Analyses of Chrysochromulina tobin: Metabolic Tools for Enhanced Algal Fitness in the Prominent Order Prymnesiales (Haptophyceae).</title>
        <authorList>
            <person name="Hovde B.T."/>
            <person name="Deodato C.R."/>
            <person name="Hunsperger H.M."/>
            <person name="Ryken S.A."/>
            <person name="Yost W."/>
            <person name="Jha R.K."/>
            <person name="Patterson J."/>
            <person name="Monnat R.J. Jr."/>
            <person name="Barlow S.B."/>
            <person name="Starkenburg S.R."/>
            <person name="Cattolico R.A."/>
        </authorList>
    </citation>
    <scope>NUCLEOTIDE SEQUENCE</scope>
    <source>
        <strain evidence="3">CCMP291</strain>
    </source>
</reference>
<feature type="transmembrane region" description="Helical" evidence="1">
    <location>
        <begin position="576"/>
        <end position="596"/>
    </location>
</feature>
<dbReference type="OrthoDB" id="544608at2759"/>
<feature type="transmembrane region" description="Helical" evidence="1">
    <location>
        <begin position="714"/>
        <end position="733"/>
    </location>
</feature>
<protein>
    <submittedName>
        <fullName evidence="2">Uncharacterized protein</fullName>
    </submittedName>
</protein>
<dbReference type="AlphaFoldDB" id="A0A0M0JDG2"/>
<gene>
    <name evidence="2" type="ORF">Ctob_011146</name>
</gene>
<dbReference type="PANTHER" id="PTHR34407:SF1">
    <property type="entry name" value="SGNH HYDROLASE-TYPE ESTERASE DOMAIN-CONTAINING PROTEIN"/>
    <property type="match status" value="1"/>
</dbReference>
<keyword evidence="3" id="KW-1185">Reference proteome</keyword>
<comment type="caution">
    <text evidence="2">The sequence shown here is derived from an EMBL/GenBank/DDBJ whole genome shotgun (WGS) entry which is preliminary data.</text>
</comment>
<evidence type="ECO:0000313" key="3">
    <source>
        <dbReference type="Proteomes" id="UP000037460"/>
    </source>
</evidence>
<evidence type="ECO:0000313" key="2">
    <source>
        <dbReference type="EMBL" id="KOO24611.1"/>
    </source>
</evidence>
<proteinExistence type="predicted"/>
<sequence>MGTLIDDAMLRSVWPQAHTLLNSSLVASGIEHAGIDAPLSCLRAALLAGRRVSMSAVGGSITAGSSYAAGSGSAADFLYHRKVAFALNKRFPVAGGHAHHNGGVPGTGPTYMEHCVHDHLAADVELVLLEYAVNTDRSPASFERLLRKLLSHPRAPALIVVNAHRWRAIRPHDGRTDKCWSRKWPLDMARNRTQWAAQTMGKINHVGKPDNLAADEDEIAALCRHYDVPLVSMRAALVGAVRAGVIAIPTFMNDCKHPNGVGHTFLAQLILHRLLSPTYARGAAASTADITADGCRGATASAAVVLPSVSAAAGTAANALVGPSGPSAAASAAVVLPTPYYGAEGFAMASSVCARGEMLSRYVEASDLGGFNLTDEGRGKGKLGYLAVGLCADGAEPQELCAVTPCEWDRGGACQSTMTGCECPQYKAGLATSALPPFLEDPVGAMIIACGPLLLVTLTIAVVPLMLCTPWQRTSALPRSLSAVTPATLCAWILLCALVTLGLMTAEHVLPPTVWGECAQRVCVYHMMFCEATRHGSAVRHPANFWSNLPYAYTALGLLCLAVEENVHRSTRPFQLLDATFGLVLLAMSFASFAWHASNCTAVHMIDIGLMNAVIAFFPFRFTASALLALAGSSDARGSLAVGIAYVALAAALLGSSYAHTDEFHSGFPTGRARAAVTPRTISALEISMYCGLPGLYPLPALLLMAWRRHWGCMPAIGISVIALPAGFVMHILERLVLDLRCEPLSLLTQPTACFHVGTGVAIFAAAIQARTLDECGARPPKRSSA</sequence>
<keyword evidence="1" id="KW-1133">Transmembrane helix</keyword>
<dbReference type="PANTHER" id="PTHR34407">
    <property type="entry name" value="EXPRESSED PROTEIN"/>
    <property type="match status" value="1"/>
</dbReference>
<dbReference type="InterPro" id="IPR036514">
    <property type="entry name" value="SGNH_hydro_sf"/>
</dbReference>
<feature type="transmembrane region" description="Helical" evidence="1">
    <location>
        <begin position="608"/>
        <end position="631"/>
    </location>
</feature>